<proteinExistence type="predicted"/>
<feature type="compositionally biased region" description="Polar residues" evidence="1">
    <location>
        <begin position="121"/>
        <end position="133"/>
    </location>
</feature>
<comment type="caution">
    <text evidence="2">The sequence shown here is derived from an EMBL/GenBank/DDBJ whole genome shotgun (WGS) entry which is preliminary data.</text>
</comment>
<organism evidence="2">
    <name type="scientific">bioreactor metagenome</name>
    <dbReference type="NCBI Taxonomy" id="1076179"/>
    <lineage>
        <taxon>unclassified sequences</taxon>
        <taxon>metagenomes</taxon>
        <taxon>ecological metagenomes</taxon>
    </lineage>
</organism>
<name>A0A645G2Q3_9ZZZZ</name>
<feature type="region of interest" description="Disordered" evidence="1">
    <location>
        <begin position="1"/>
        <end position="154"/>
    </location>
</feature>
<evidence type="ECO:0000256" key="1">
    <source>
        <dbReference type="SAM" id="MobiDB-lite"/>
    </source>
</evidence>
<dbReference type="EMBL" id="VSSQ01067869">
    <property type="protein sequence ID" value="MPN20180.1"/>
    <property type="molecule type" value="Genomic_DNA"/>
</dbReference>
<feature type="compositionally biased region" description="Low complexity" evidence="1">
    <location>
        <begin position="60"/>
        <end position="70"/>
    </location>
</feature>
<dbReference type="AlphaFoldDB" id="A0A645G2Q3"/>
<evidence type="ECO:0000313" key="2">
    <source>
        <dbReference type="EMBL" id="MPN20180.1"/>
    </source>
</evidence>
<accession>A0A645G2Q3</accession>
<protein>
    <submittedName>
        <fullName evidence="2">Uncharacterized protein</fullName>
    </submittedName>
</protein>
<sequence>MQQGGQGSHPRQQPPEHPKAIQHKKGACRAEKKAPEGLAEPILGNKSRQSAQKGKPQNHAAARAVVGDAGDNTHGQTEGGAPGGPLQHGRRHRRQGQQHGEDAEVRQAAQNSGLQKPDGQQGHQIDQPFSRQCLSGHAGSFPAQGRITLQCQTP</sequence>
<gene>
    <name evidence="2" type="ORF">SDC9_167558</name>
</gene>
<reference evidence="2" key="1">
    <citation type="submission" date="2019-08" db="EMBL/GenBank/DDBJ databases">
        <authorList>
            <person name="Kucharzyk K."/>
            <person name="Murdoch R.W."/>
            <person name="Higgins S."/>
            <person name="Loffler F."/>
        </authorList>
    </citation>
    <scope>NUCLEOTIDE SEQUENCE</scope>
</reference>